<dbReference type="Pfam" id="PF03573">
    <property type="entry name" value="OprD"/>
    <property type="match status" value="1"/>
</dbReference>
<dbReference type="Gene3D" id="2.40.160.10">
    <property type="entry name" value="Porin"/>
    <property type="match status" value="1"/>
</dbReference>
<protein>
    <submittedName>
        <fullName evidence="5">Outer membrane porin, OprD family</fullName>
    </submittedName>
</protein>
<accession>A0A1H0PEJ5</accession>
<sequence>MMRKTFISLSVASFTLSLSPLASAEFLKDSKANVELRNFYFNRDFRQDTASQSKQEEWAQGFLMRYESGYTEGTVGVGFDAIGMFGLKLDSSPDRTGSGLLPRSIESPRRAQDDYSKLGATAKLKVSKSVVKIGTLMPKLPTVQSNDSRLLPQSFQGGQLNSMEIDGLTLDAGQLKQINLRDSSNNEDMTISSGGARGIIVRGGQTSDEFNFASLNYKWNKNISTSYSYGGLDGLYKQNIVNFIHVLPLDEKQQFKSDLRYARSTDDGNSNVDNTALGAMFTYAFYGHQLGLGYQKMIGDTGYAYINGSDPFLVNFVQIGDFSNKEEKSWQARYDFNFASVGIPGLTFMTRYISGDNVDLGSGKPSGKEWERNMDIAYIFQEGALKNLGIKWRNATVRTTNFGNDIDENRLILSYTLPLF</sequence>
<dbReference type="PANTHER" id="PTHR34596:SF2">
    <property type="entry name" value="CHITOPORIN"/>
    <property type="match status" value="1"/>
</dbReference>
<gene>
    <name evidence="5" type="ORF">SAMN04490202_2635</name>
</gene>
<dbReference type="GO" id="GO:0016020">
    <property type="term" value="C:membrane"/>
    <property type="evidence" value="ECO:0007669"/>
    <property type="project" value="InterPro"/>
</dbReference>
<dbReference type="Proteomes" id="UP000198549">
    <property type="component" value="Chromosome I"/>
</dbReference>
<feature type="chain" id="PRO_5009250812" evidence="4">
    <location>
        <begin position="25"/>
        <end position="420"/>
    </location>
</feature>
<keyword evidence="3 4" id="KW-0732">Signal</keyword>
<dbReference type="FunFam" id="2.40.160.10:FF:000008">
    <property type="entry name" value="OprD family porin"/>
    <property type="match status" value="1"/>
</dbReference>
<dbReference type="EMBL" id="LT629709">
    <property type="protein sequence ID" value="SDP03105.1"/>
    <property type="molecule type" value="Genomic_DNA"/>
</dbReference>
<dbReference type="InterPro" id="IPR005318">
    <property type="entry name" value="OM_porin_bac"/>
</dbReference>
<proteinExistence type="inferred from homology"/>
<evidence type="ECO:0000256" key="3">
    <source>
        <dbReference type="ARBA" id="ARBA00022729"/>
    </source>
</evidence>
<dbReference type="PANTHER" id="PTHR34596">
    <property type="entry name" value="CHITOPORIN"/>
    <property type="match status" value="1"/>
</dbReference>
<dbReference type="GO" id="GO:0015288">
    <property type="term" value="F:porin activity"/>
    <property type="evidence" value="ECO:0007669"/>
    <property type="project" value="TreeGrafter"/>
</dbReference>
<reference evidence="5 6" key="1">
    <citation type="submission" date="2016-10" db="EMBL/GenBank/DDBJ databases">
        <authorList>
            <person name="de Groot N.N."/>
        </authorList>
    </citation>
    <scope>NUCLEOTIDE SEQUENCE [LARGE SCALE GENOMIC DNA]</scope>
    <source>
        <strain evidence="5 6">BS3776</strain>
    </source>
</reference>
<dbReference type="InterPro" id="IPR023614">
    <property type="entry name" value="Porin_dom_sf"/>
</dbReference>
<name>A0A1H0PEJ5_PSERE</name>
<comment type="similarity">
    <text evidence="1">Belongs to the outer membrane porin (Opr) (TC 1.B.25) family.</text>
</comment>
<evidence type="ECO:0000256" key="2">
    <source>
        <dbReference type="ARBA" id="ARBA00022448"/>
    </source>
</evidence>
<feature type="signal peptide" evidence="4">
    <location>
        <begin position="1"/>
        <end position="24"/>
    </location>
</feature>
<dbReference type="AlphaFoldDB" id="A0A1H0PEJ5"/>
<evidence type="ECO:0000313" key="5">
    <source>
        <dbReference type="EMBL" id="SDP03105.1"/>
    </source>
</evidence>
<keyword evidence="2" id="KW-0813">Transport</keyword>
<evidence type="ECO:0000256" key="1">
    <source>
        <dbReference type="ARBA" id="ARBA00009075"/>
    </source>
</evidence>
<organism evidence="5 6">
    <name type="scientific">Pseudomonas reinekei</name>
    <dbReference type="NCBI Taxonomy" id="395598"/>
    <lineage>
        <taxon>Bacteria</taxon>
        <taxon>Pseudomonadati</taxon>
        <taxon>Pseudomonadota</taxon>
        <taxon>Gammaproteobacteria</taxon>
        <taxon>Pseudomonadales</taxon>
        <taxon>Pseudomonadaceae</taxon>
        <taxon>Pseudomonas</taxon>
    </lineage>
</organism>
<evidence type="ECO:0000313" key="6">
    <source>
        <dbReference type="Proteomes" id="UP000198549"/>
    </source>
</evidence>
<evidence type="ECO:0000256" key="4">
    <source>
        <dbReference type="SAM" id="SignalP"/>
    </source>
</evidence>